<keyword evidence="1" id="KW-0812">Transmembrane</keyword>
<evidence type="ECO:0000313" key="3">
    <source>
        <dbReference type="Proteomes" id="UP000886851"/>
    </source>
</evidence>
<dbReference type="AlphaFoldDB" id="A0A9D1ZIL2"/>
<feature type="transmembrane region" description="Helical" evidence="1">
    <location>
        <begin position="32"/>
        <end position="52"/>
    </location>
</feature>
<keyword evidence="1" id="KW-0472">Membrane</keyword>
<evidence type="ECO:0000313" key="2">
    <source>
        <dbReference type="EMBL" id="HIY88443.1"/>
    </source>
</evidence>
<keyword evidence="1" id="KW-1133">Transmembrane helix</keyword>
<dbReference type="EMBL" id="DXCV01000048">
    <property type="protein sequence ID" value="HIY88443.1"/>
    <property type="molecule type" value="Genomic_DNA"/>
</dbReference>
<sequence>MNKKTKRKYWIAAIIWFVTMVLANSINEYFHASPLIRGITVGFWVVAAYILFKDLMQPRIGRRKDEEDK</sequence>
<gene>
    <name evidence="2" type="ORF">H9824_07055</name>
</gene>
<comment type="caution">
    <text evidence="2">The sequence shown here is derived from an EMBL/GenBank/DDBJ whole genome shotgun (WGS) entry which is preliminary data.</text>
</comment>
<accession>A0A9D1ZIL2</accession>
<feature type="transmembrane region" description="Helical" evidence="1">
    <location>
        <begin position="9"/>
        <end position="26"/>
    </location>
</feature>
<dbReference type="Proteomes" id="UP000886851">
    <property type="component" value="Unassembled WGS sequence"/>
</dbReference>
<protein>
    <submittedName>
        <fullName evidence="2">Uncharacterized protein</fullName>
    </submittedName>
</protein>
<organism evidence="2 3">
    <name type="scientific">Candidatus Bacteroides pullicola</name>
    <dbReference type="NCBI Taxonomy" id="2838475"/>
    <lineage>
        <taxon>Bacteria</taxon>
        <taxon>Pseudomonadati</taxon>
        <taxon>Bacteroidota</taxon>
        <taxon>Bacteroidia</taxon>
        <taxon>Bacteroidales</taxon>
        <taxon>Bacteroidaceae</taxon>
        <taxon>Bacteroides</taxon>
    </lineage>
</organism>
<name>A0A9D1ZIL2_9BACE</name>
<evidence type="ECO:0000256" key="1">
    <source>
        <dbReference type="SAM" id="Phobius"/>
    </source>
</evidence>
<reference evidence="2" key="1">
    <citation type="journal article" date="2021" name="PeerJ">
        <title>Extensive microbial diversity within the chicken gut microbiome revealed by metagenomics and culture.</title>
        <authorList>
            <person name="Gilroy R."/>
            <person name="Ravi A."/>
            <person name="Getino M."/>
            <person name="Pursley I."/>
            <person name="Horton D.L."/>
            <person name="Alikhan N.F."/>
            <person name="Baker D."/>
            <person name="Gharbi K."/>
            <person name="Hall N."/>
            <person name="Watson M."/>
            <person name="Adriaenssens E.M."/>
            <person name="Foster-Nyarko E."/>
            <person name="Jarju S."/>
            <person name="Secka A."/>
            <person name="Antonio M."/>
            <person name="Oren A."/>
            <person name="Chaudhuri R.R."/>
            <person name="La Ragione R."/>
            <person name="Hildebrand F."/>
            <person name="Pallen M.J."/>
        </authorList>
    </citation>
    <scope>NUCLEOTIDE SEQUENCE</scope>
    <source>
        <strain evidence="2">Gambia2-208</strain>
    </source>
</reference>
<reference evidence="2" key="2">
    <citation type="submission" date="2021-04" db="EMBL/GenBank/DDBJ databases">
        <authorList>
            <person name="Gilroy R."/>
        </authorList>
    </citation>
    <scope>NUCLEOTIDE SEQUENCE</scope>
    <source>
        <strain evidence="2">Gambia2-208</strain>
    </source>
</reference>
<proteinExistence type="predicted"/>